<dbReference type="InterPro" id="IPR029063">
    <property type="entry name" value="SAM-dependent_MTases_sf"/>
</dbReference>
<dbReference type="Gene3D" id="3.40.50.150">
    <property type="entry name" value="Vaccinia Virus protein VP39"/>
    <property type="match status" value="1"/>
</dbReference>
<dbReference type="Proteomes" id="UP000053660">
    <property type="component" value="Unassembled WGS sequence"/>
</dbReference>
<dbReference type="EMBL" id="KN578509">
    <property type="protein sequence ID" value="KHJ82584.1"/>
    <property type="molecule type" value="Genomic_DNA"/>
</dbReference>
<sequence length="180" mass="20485">YLLFVLVYFTEKLYVYNLDATHFIRGPVAKDLGQKITCIDADAEMPSGAHIMMNLPAYAVNFLPAFSWDASGTLLFRKGAQISSEGLLLLVCEAQTAHEDVPDKWYVDRAEEMVREFVKAEEASIDLIHHVRTVSSRKEMFCVQLNLNWNFLTKASENAQKRSCEDNDSTEVESKKKKLD</sequence>
<proteinExistence type="predicted"/>
<protein>
    <recommendedName>
        <fullName evidence="2">SAM-dependent methyltransferase TRM5/TYW2-type domain-containing protein</fullName>
    </recommendedName>
</protein>
<evidence type="ECO:0000256" key="1">
    <source>
        <dbReference type="SAM" id="MobiDB-lite"/>
    </source>
</evidence>
<gene>
    <name evidence="3" type="ORF">OESDEN_17722</name>
</gene>
<dbReference type="AlphaFoldDB" id="A0A0B1SCE6"/>
<keyword evidence="4" id="KW-1185">Reference proteome</keyword>
<evidence type="ECO:0000313" key="4">
    <source>
        <dbReference type="Proteomes" id="UP000053660"/>
    </source>
</evidence>
<dbReference type="OrthoDB" id="5862515at2759"/>
<feature type="domain" description="SAM-dependent methyltransferase TRM5/TYW2-type" evidence="2">
    <location>
        <begin position="1"/>
        <end position="149"/>
    </location>
</feature>
<organism evidence="3 4">
    <name type="scientific">Oesophagostomum dentatum</name>
    <name type="common">Nodular worm</name>
    <dbReference type="NCBI Taxonomy" id="61180"/>
    <lineage>
        <taxon>Eukaryota</taxon>
        <taxon>Metazoa</taxon>
        <taxon>Ecdysozoa</taxon>
        <taxon>Nematoda</taxon>
        <taxon>Chromadorea</taxon>
        <taxon>Rhabditida</taxon>
        <taxon>Rhabditina</taxon>
        <taxon>Rhabditomorpha</taxon>
        <taxon>Strongyloidea</taxon>
        <taxon>Strongylidae</taxon>
        <taxon>Oesophagostomum</taxon>
    </lineage>
</organism>
<accession>A0A0B1SCE6</accession>
<dbReference type="InterPro" id="IPR030382">
    <property type="entry name" value="MeTrfase_TRM5/TYW2"/>
</dbReference>
<name>A0A0B1SCE6_OESDE</name>
<dbReference type="PROSITE" id="PS51684">
    <property type="entry name" value="SAM_MT_TRM5_TYW2"/>
    <property type="match status" value="1"/>
</dbReference>
<evidence type="ECO:0000313" key="3">
    <source>
        <dbReference type="EMBL" id="KHJ82584.1"/>
    </source>
</evidence>
<feature type="region of interest" description="Disordered" evidence="1">
    <location>
        <begin position="160"/>
        <end position="180"/>
    </location>
</feature>
<feature type="non-terminal residue" evidence="3">
    <location>
        <position position="1"/>
    </location>
</feature>
<evidence type="ECO:0000259" key="2">
    <source>
        <dbReference type="PROSITE" id="PS51684"/>
    </source>
</evidence>
<reference evidence="3 4" key="1">
    <citation type="submission" date="2014-03" db="EMBL/GenBank/DDBJ databases">
        <title>Draft genome of the hookworm Oesophagostomum dentatum.</title>
        <authorList>
            <person name="Mitreva M."/>
        </authorList>
    </citation>
    <scope>NUCLEOTIDE SEQUENCE [LARGE SCALE GENOMIC DNA]</scope>
    <source>
        <strain evidence="3 4">OD-Hann</strain>
    </source>
</reference>